<proteinExistence type="predicted"/>
<reference evidence="1 2" key="1">
    <citation type="submission" date="2019-03" db="EMBL/GenBank/DDBJ databases">
        <title>Genomic Encyclopedia of Archaeal and Bacterial Type Strains, Phase II (KMG-II): from individual species to whole genera.</title>
        <authorList>
            <person name="Goeker M."/>
        </authorList>
    </citation>
    <scope>NUCLEOTIDE SEQUENCE [LARGE SCALE GENOMIC DNA]</scope>
    <source>
        <strain evidence="1 2">DSM 15388</strain>
    </source>
</reference>
<keyword evidence="2" id="KW-1185">Reference proteome</keyword>
<gene>
    <name evidence="1" type="ORF">BCF53_1043</name>
</gene>
<sequence>MVNLIEQLKLYTDTDPDFLVHSRFNDVVFPSNDMVVSTYNDHLCITNIAIVPDPRGKLLVDQLEMPLPYLKWFLGVKARFALSPDQGGYPPGTMSDIIQLDPDNEVYVFRGANYANQGLMMFSLENRKRASYIAPDIEQSIDIYDIYFDQCGLLETFLDIQKLYDDGKLG</sequence>
<dbReference type="AlphaFoldDB" id="A0A4R3I961"/>
<dbReference type="EMBL" id="SLZR01000004">
    <property type="protein sequence ID" value="TCS41900.1"/>
    <property type="molecule type" value="Genomic_DNA"/>
</dbReference>
<evidence type="ECO:0000313" key="1">
    <source>
        <dbReference type="EMBL" id="TCS41900.1"/>
    </source>
</evidence>
<protein>
    <submittedName>
        <fullName evidence="1">Uncharacterized protein</fullName>
    </submittedName>
</protein>
<dbReference type="Proteomes" id="UP000295793">
    <property type="component" value="Unassembled WGS sequence"/>
</dbReference>
<name>A0A4R3I961_9GAMM</name>
<accession>A0A4R3I961</accession>
<evidence type="ECO:0000313" key="2">
    <source>
        <dbReference type="Proteomes" id="UP000295793"/>
    </source>
</evidence>
<comment type="caution">
    <text evidence="1">The sequence shown here is derived from an EMBL/GenBank/DDBJ whole genome shotgun (WGS) entry which is preliminary data.</text>
</comment>
<dbReference type="RefSeq" id="WP_132700639.1">
    <property type="nucleotide sequence ID" value="NZ_SLZR01000004.1"/>
</dbReference>
<organism evidence="1 2">
    <name type="scientific">Reinekea marinisedimentorum</name>
    <dbReference type="NCBI Taxonomy" id="230495"/>
    <lineage>
        <taxon>Bacteria</taxon>
        <taxon>Pseudomonadati</taxon>
        <taxon>Pseudomonadota</taxon>
        <taxon>Gammaproteobacteria</taxon>
        <taxon>Oceanospirillales</taxon>
        <taxon>Saccharospirillaceae</taxon>
        <taxon>Reinekea</taxon>
    </lineage>
</organism>